<comment type="caution">
    <text evidence="11">The sequence shown here is derived from an EMBL/GenBank/DDBJ whole genome shotgun (WGS) entry which is preliminary data.</text>
</comment>
<keyword evidence="6" id="KW-0175">Coiled coil</keyword>
<dbReference type="eggNOG" id="COG0840">
    <property type="taxonomic scope" value="Bacteria"/>
</dbReference>
<dbReference type="PANTHER" id="PTHR43531:SF14">
    <property type="entry name" value="METHYL-ACCEPTING CHEMOTAXIS PROTEIN I-RELATED"/>
    <property type="match status" value="1"/>
</dbReference>
<keyword evidence="8" id="KW-1133">Transmembrane helix</keyword>
<keyword evidence="2" id="KW-0488">Methylation</keyword>
<dbReference type="PANTHER" id="PTHR43531">
    <property type="entry name" value="PROTEIN ICFG"/>
    <property type="match status" value="1"/>
</dbReference>
<evidence type="ECO:0000256" key="3">
    <source>
        <dbReference type="ARBA" id="ARBA00023224"/>
    </source>
</evidence>
<keyword evidence="12" id="KW-1185">Reference proteome</keyword>
<evidence type="ECO:0000256" key="5">
    <source>
        <dbReference type="PROSITE-ProRule" id="PRU00284"/>
    </source>
</evidence>
<dbReference type="GO" id="GO:0006935">
    <property type="term" value="P:chemotaxis"/>
    <property type="evidence" value="ECO:0007669"/>
    <property type="project" value="TreeGrafter"/>
</dbReference>
<dbReference type="InterPro" id="IPR004089">
    <property type="entry name" value="MCPsignal_dom"/>
</dbReference>
<dbReference type="SMART" id="SM00283">
    <property type="entry name" value="MA"/>
    <property type="match status" value="1"/>
</dbReference>
<keyword evidence="8" id="KW-0812">Transmembrane</keyword>
<reference evidence="11 12" key="1">
    <citation type="submission" date="2006-02" db="EMBL/GenBank/DDBJ databases">
        <authorList>
            <person name="Moran M.A."/>
            <person name="Kjelleberg S."/>
            <person name="Egan S."/>
            <person name="Saunders N."/>
            <person name="Thomas T."/>
            <person name="Ferriera S."/>
            <person name="Johnson J."/>
            <person name="Kravitz S."/>
            <person name="Halpern A."/>
            <person name="Remington K."/>
            <person name="Beeson K."/>
            <person name="Tran B."/>
            <person name="Rogers Y.-H."/>
            <person name="Friedman R."/>
            <person name="Venter J.C."/>
        </authorList>
    </citation>
    <scope>NUCLEOTIDE SEQUENCE [LARGE SCALE GENOMIC DNA]</scope>
    <source>
        <strain evidence="11 12">D2</strain>
    </source>
</reference>
<dbReference type="Gene3D" id="3.30.450.20">
    <property type="entry name" value="PAS domain"/>
    <property type="match status" value="4"/>
</dbReference>
<feature type="domain" description="HAMP" evidence="10">
    <location>
        <begin position="677"/>
        <end position="729"/>
    </location>
</feature>
<dbReference type="Proteomes" id="UP000006201">
    <property type="component" value="Unassembled WGS sequence"/>
</dbReference>
<name>A4CEV8_9GAMM</name>
<proteinExistence type="inferred from homology"/>
<dbReference type="STRING" id="87626.PTD2_16871"/>
<evidence type="ECO:0000256" key="8">
    <source>
        <dbReference type="SAM" id="Phobius"/>
    </source>
</evidence>
<dbReference type="Pfam" id="PF18947">
    <property type="entry name" value="HAMP_2"/>
    <property type="match status" value="1"/>
</dbReference>
<dbReference type="PROSITE" id="PS50111">
    <property type="entry name" value="CHEMOTAXIS_TRANSDUC_2"/>
    <property type="match status" value="1"/>
</dbReference>
<dbReference type="HOGENOM" id="CLU_000445_107_26_6"/>
<accession>A4CEV8</accession>
<evidence type="ECO:0000313" key="12">
    <source>
        <dbReference type="Proteomes" id="UP000006201"/>
    </source>
</evidence>
<evidence type="ECO:0000256" key="7">
    <source>
        <dbReference type="SAM" id="MobiDB-lite"/>
    </source>
</evidence>
<dbReference type="AlphaFoldDB" id="A4CEV8"/>
<feature type="region of interest" description="Disordered" evidence="7">
    <location>
        <begin position="998"/>
        <end position="1031"/>
    </location>
</feature>
<dbReference type="FunFam" id="1.10.287.950:FF:000001">
    <property type="entry name" value="Methyl-accepting chemotaxis sensory transducer"/>
    <property type="match status" value="1"/>
</dbReference>
<organism evidence="11 12">
    <name type="scientific">Pseudoalteromonas tunicata D2</name>
    <dbReference type="NCBI Taxonomy" id="87626"/>
    <lineage>
        <taxon>Bacteria</taxon>
        <taxon>Pseudomonadati</taxon>
        <taxon>Pseudomonadota</taxon>
        <taxon>Gammaproteobacteria</taxon>
        <taxon>Alteromonadales</taxon>
        <taxon>Pseudoalteromonadaceae</taxon>
        <taxon>Pseudoalteromonas</taxon>
    </lineage>
</organism>
<gene>
    <name evidence="11" type="ORF">PTD2_16871</name>
</gene>
<dbReference type="InterPro" id="IPR003660">
    <property type="entry name" value="HAMP_dom"/>
</dbReference>
<evidence type="ECO:0000256" key="6">
    <source>
        <dbReference type="SAM" id="Coils"/>
    </source>
</evidence>
<dbReference type="Pfam" id="PF00015">
    <property type="entry name" value="MCPsignal"/>
    <property type="match status" value="1"/>
</dbReference>
<dbReference type="GO" id="GO:0007165">
    <property type="term" value="P:signal transduction"/>
    <property type="evidence" value="ECO:0007669"/>
    <property type="project" value="UniProtKB-KW"/>
</dbReference>
<dbReference type="GO" id="GO:0004888">
    <property type="term" value="F:transmembrane signaling receptor activity"/>
    <property type="evidence" value="ECO:0007669"/>
    <property type="project" value="TreeGrafter"/>
</dbReference>
<dbReference type="SMART" id="SM00091">
    <property type="entry name" value="PAS"/>
    <property type="match status" value="4"/>
</dbReference>
<dbReference type="SUPFAM" id="SSF58104">
    <property type="entry name" value="Methyl-accepting chemotaxis protein (MCP) signaling domain"/>
    <property type="match status" value="1"/>
</dbReference>
<evidence type="ECO:0000259" key="10">
    <source>
        <dbReference type="PROSITE" id="PS50885"/>
    </source>
</evidence>
<evidence type="ECO:0000256" key="4">
    <source>
        <dbReference type="ARBA" id="ARBA00029447"/>
    </source>
</evidence>
<dbReference type="InterPro" id="IPR051310">
    <property type="entry name" value="MCP_chemotaxis"/>
</dbReference>
<evidence type="ECO:0000256" key="1">
    <source>
        <dbReference type="ARBA" id="ARBA00004370"/>
    </source>
</evidence>
<dbReference type="Pfam" id="PF13188">
    <property type="entry name" value="PAS_8"/>
    <property type="match status" value="3"/>
</dbReference>
<feature type="domain" description="Methyl-accepting transducer" evidence="9">
    <location>
        <begin position="734"/>
        <end position="963"/>
    </location>
</feature>
<comment type="subcellular location">
    <subcellularLocation>
        <location evidence="1">Membrane</location>
    </subcellularLocation>
</comment>
<dbReference type="InterPro" id="IPR000014">
    <property type="entry name" value="PAS"/>
</dbReference>
<dbReference type="FunFam" id="3.30.450.20:FF:000075">
    <property type="entry name" value="Methyl-accepting chemotaxis protein"/>
    <property type="match status" value="3"/>
</dbReference>
<feature type="region of interest" description="Disordered" evidence="7">
    <location>
        <begin position="743"/>
        <end position="772"/>
    </location>
</feature>
<feature type="transmembrane region" description="Helical" evidence="8">
    <location>
        <begin position="14"/>
        <end position="34"/>
    </location>
</feature>
<dbReference type="PROSITE" id="PS50885">
    <property type="entry name" value="HAMP"/>
    <property type="match status" value="1"/>
</dbReference>
<feature type="transmembrane region" description="Helical" evidence="8">
    <location>
        <begin position="41"/>
        <end position="62"/>
    </location>
</feature>
<keyword evidence="8" id="KW-0472">Membrane</keyword>
<dbReference type="RefSeq" id="WP_009840617.1">
    <property type="nucleotide sequence ID" value="NZ_CH959302.1"/>
</dbReference>
<evidence type="ECO:0000256" key="2">
    <source>
        <dbReference type="ARBA" id="ARBA00022481"/>
    </source>
</evidence>
<dbReference type="GO" id="GO:0005886">
    <property type="term" value="C:plasma membrane"/>
    <property type="evidence" value="ECO:0007669"/>
    <property type="project" value="TreeGrafter"/>
</dbReference>
<keyword evidence="3 5" id="KW-0807">Transducer</keyword>
<dbReference type="EMBL" id="AAOH01000009">
    <property type="protein sequence ID" value="EAR26837.1"/>
    <property type="molecule type" value="Genomic_DNA"/>
</dbReference>
<feature type="compositionally biased region" description="Polar residues" evidence="7">
    <location>
        <begin position="998"/>
        <end position="1017"/>
    </location>
</feature>
<comment type="similarity">
    <text evidence="4">Belongs to the methyl-accepting chemotaxis (MCP) protein family.</text>
</comment>
<evidence type="ECO:0000313" key="11">
    <source>
        <dbReference type="EMBL" id="EAR26837.1"/>
    </source>
</evidence>
<feature type="compositionally biased region" description="Low complexity" evidence="7">
    <location>
        <begin position="760"/>
        <end position="772"/>
    </location>
</feature>
<dbReference type="CDD" id="cd11386">
    <property type="entry name" value="MCP_signal"/>
    <property type="match status" value="1"/>
</dbReference>
<protein>
    <submittedName>
        <fullName evidence="11">Probable methyl-accepting chemotaxis protein</fullName>
    </submittedName>
</protein>
<dbReference type="Gene3D" id="1.10.287.950">
    <property type="entry name" value="Methyl-accepting chemotaxis protein"/>
    <property type="match status" value="1"/>
</dbReference>
<evidence type="ECO:0000259" key="9">
    <source>
        <dbReference type="PROSITE" id="PS50111"/>
    </source>
</evidence>
<sequence length="1031" mass="112203">METVNTKAKALNKLFVATVVILVSFVICLQLAGVKIDQSSMLAIGIFTIATAGAMFFLYQVVELMGQKLEVVEQAISLLKQNDKEAIEDLNHSLFPSFFRLISSNAGGKSDKKKSYEGTEATTESLLKALDVCQANVMLADEDCNITYVNASVVKMLQNNESKLRSVVPSLNVATLVGTCVDQFHKSPNHQRTLLQSLQQPYKTRLELAGLTFSLIATPLFSDSGNRLGTVVEWEDLTAEVNAQNREQELLAKSARISSALDVCQANVMMADNDLNIVYINKAVEKMLRGNQTQLRTAIPSFDIDKVIGTCIDDFHQNPAHQRGLLKSLTSVYRTDINVAGFTFGLIATPVFSDAGERLGTVVEWDDKTERLKAEKLAEQEAANNARIASALKVCKANVMMADADLNIVYTNDAVVEMLQGNEQRLRTVLPSFNVDKLIGTCVDDFHKNPSHQRSMLARLTSTYTTNLELAGFTFSLTATPVFAENGDRLGTVVEWEDKTERLNQEREAKAIAEENLRVRQALDTVATNTMIADATNTIVYMNNAVQNMMKNAEQDIRKDLPSFDARNLLHANMDIFHKNPAHQKGMIERLTSTYKTEILVGGRTFSLIANPIVIGDNQRIGTVVEWVDRTAEVAIEVEVADLIDSAGRGDLNARISEAGKNGFFLNLTKGLNSLIESVDDAVSETASMLDAMAHGDLTQRIEKDYHGAFDKLKRDANTTADKLTEVIDKINTSSNLVASGAEEISQGNADLSQRTEEQASSLEETASSMEEMTSTVRQNADNAKVANELAADTRDKALQGGAVVERAVSSMAEINDSSKKISDIIGVIDEIAFQTNLLALNAAVEAARAGEQGRGFAVVAGEVRNLAQRSAAAAKEIKELIRDSVSKVEDGTVLVNESGSTLQEIVAAVQKVTEMIADISSASEEQSSGIEEVNKAITQMDEMTQQNAALVEQASAASESMSEQANSMRQLLSFFNINADSSALIAPAIRTHAVSSNIKKGPATTSRSARLSSPPSGDNFVDSSEEWEEF</sequence>
<feature type="coiled-coil region" evidence="6">
    <location>
        <begin position="934"/>
        <end position="961"/>
    </location>
</feature>